<name>A0A5E7Z578_9SPHN</name>
<accession>A0A5E7Z578</accession>
<dbReference type="EMBL" id="CABVLI010000036">
    <property type="protein sequence ID" value="VVT11727.1"/>
    <property type="molecule type" value="Genomic_DNA"/>
</dbReference>
<sequence length="35" mass="4251">MFLSKRKKQSETTLIRINSQKRLIRIDSDLQCWIT</sequence>
<protein>
    <submittedName>
        <fullName evidence="1">Uncharacterized protein</fullName>
    </submittedName>
</protein>
<evidence type="ECO:0000313" key="1">
    <source>
        <dbReference type="EMBL" id="VVT11727.1"/>
    </source>
</evidence>
<proteinExistence type="predicted"/>
<organism evidence="1 2">
    <name type="scientific">Sphingomonas aurantiaca</name>
    <dbReference type="NCBI Taxonomy" id="185949"/>
    <lineage>
        <taxon>Bacteria</taxon>
        <taxon>Pseudomonadati</taxon>
        <taxon>Pseudomonadota</taxon>
        <taxon>Alphaproteobacteria</taxon>
        <taxon>Sphingomonadales</taxon>
        <taxon>Sphingomonadaceae</taxon>
        <taxon>Sphingomonas</taxon>
    </lineage>
</organism>
<evidence type="ECO:0000313" key="2">
    <source>
        <dbReference type="Proteomes" id="UP000326857"/>
    </source>
</evidence>
<gene>
    <name evidence="1" type="ORF">SPHINGO391_410103</name>
</gene>
<dbReference type="AlphaFoldDB" id="A0A5E7Z578"/>
<reference evidence="1 2" key="1">
    <citation type="submission" date="2019-09" db="EMBL/GenBank/DDBJ databases">
        <authorList>
            <person name="Dittami M. S."/>
        </authorList>
    </citation>
    <scope>NUCLEOTIDE SEQUENCE [LARGE SCALE GENOMIC DNA]</scope>
    <source>
        <strain evidence="1">SPHINGO391</strain>
    </source>
</reference>
<dbReference type="Proteomes" id="UP000326857">
    <property type="component" value="Unassembled WGS sequence"/>
</dbReference>